<reference evidence="3 4" key="1">
    <citation type="journal article" date="2019" name="Int. J. Syst. Evol. Microbiol.">
        <title>Faecalibacillus intestinalis gen. nov., sp. nov. and Faecalibacillus faecis sp. nov., isolated from human faeces.</title>
        <authorList>
            <person name="Seo B."/>
            <person name="Jeon K."/>
            <person name="Baek I."/>
            <person name="Lee Y.M."/>
            <person name="Baek K."/>
            <person name="Ko G."/>
        </authorList>
    </citation>
    <scope>NUCLEOTIDE SEQUENCE [LARGE SCALE GENOMIC DNA]</scope>
    <source>
        <strain evidence="3 4">SNUG30099</strain>
    </source>
</reference>
<dbReference type="InterPro" id="IPR036291">
    <property type="entry name" value="NAD(P)-bd_dom_sf"/>
</dbReference>
<keyword evidence="4" id="KW-1185">Reference proteome</keyword>
<evidence type="ECO:0000313" key="3">
    <source>
        <dbReference type="EMBL" id="PST39705.1"/>
    </source>
</evidence>
<gene>
    <name evidence="3" type="ORF">C7U54_10425</name>
</gene>
<dbReference type="InterPro" id="IPR002347">
    <property type="entry name" value="SDR_fam"/>
</dbReference>
<dbReference type="RefSeq" id="WP_107030264.1">
    <property type="nucleotide sequence ID" value="NZ_PYLQ01000016.1"/>
</dbReference>
<dbReference type="GO" id="GO:0008206">
    <property type="term" value="P:bile acid metabolic process"/>
    <property type="evidence" value="ECO:0007669"/>
    <property type="project" value="UniProtKB-ARBA"/>
</dbReference>
<dbReference type="EMBL" id="PYLQ01000016">
    <property type="protein sequence ID" value="PST39705.1"/>
    <property type="molecule type" value="Genomic_DNA"/>
</dbReference>
<evidence type="ECO:0000313" key="4">
    <source>
        <dbReference type="Proteomes" id="UP000240974"/>
    </source>
</evidence>
<dbReference type="PRINTS" id="PR00081">
    <property type="entry name" value="GDHRDH"/>
</dbReference>
<sequence>MNKEFEGKYAVVTGGAGGISYEAAKTLAKKGLAGVVLADLNIEQATKSAKKLKEETGCHCYPCKVDVSNPEDIEHLFEFALEKMHTVHILINGAGVCPTTPIEDLDADKWDWCMNINLRGAHLCVREVIKIMKKQKYGKIINISSVAARIGGIASSVSYAASKGGLLSATKSYAKVLGTYNINVNAVCPSVINTNMTANTNYSATGIPLGRLGETDDVAEVIAFLASDASKYITGQGIDINGGSYMN</sequence>
<comment type="similarity">
    <text evidence="1">Belongs to the short-chain dehydrogenases/reductases (SDR) family.</text>
</comment>
<accession>A0A2T3FWP9</accession>
<dbReference type="AlphaFoldDB" id="A0A2T3FWP9"/>
<keyword evidence="2" id="KW-0560">Oxidoreductase</keyword>
<dbReference type="Gene3D" id="3.40.50.720">
    <property type="entry name" value="NAD(P)-binding Rossmann-like Domain"/>
    <property type="match status" value="1"/>
</dbReference>
<dbReference type="SUPFAM" id="SSF51735">
    <property type="entry name" value="NAD(P)-binding Rossmann-fold domains"/>
    <property type="match status" value="1"/>
</dbReference>
<protein>
    <submittedName>
        <fullName evidence="3">NAD(P)-dependent oxidoreductase</fullName>
    </submittedName>
</protein>
<comment type="caution">
    <text evidence="3">The sequence shown here is derived from an EMBL/GenBank/DDBJ whole genome shotgun (WGS) entry which is preliminary data.</text>
</comment>
<dbReference type="FunFam" id="3.40.50.720:FF:000084">
    <property type="entry name" value="Short-chain dehydrogenase reductase"/>
    <property type="match status" value="1"/>
</dbReference>
<proteinExistence type="inferred from homology"/>
<evidence type="ECO:0000256" key="1">
    <source>
        <dbReference type="ARBA" id="ARBA00006484"/>
    </source>
</evidence>
<dbReference type="Proteomes" id="UP000240974">
    <property type="component" value="Unassembled WGS sequence"/>
</dbReference>
<dbReference type="PRINTS" id="PR00080">
    <property type="entry name" value="SDRFAMILY"/>
</dbReference>
<dbReference type="GO" id="GO:0016616">
    <property type="term" value="F:oxidoreductase activity, acting on the CH-OH group of donors, NAD or NADP as acceptor"/>
    <property type="evidence" value="ECO:0007669"/>
    <property type="project" value="TreeGrafter"/>
</dbReference>
<evidence type="ECO:0000256" key="2">
    <source>
        <dbReference type="ARBA" id="ARBA00023002"/>
    </source>
</evidence>
<dbReference type="PANTHER" id="PTHR42760:SF133">
    <property type="entry name" value="3-OXOACYL-[ACYL-CARRIER-PROTEIN] REDUCTASE"/>
    <property type="match status" value="1"/>
</dbReference>
<dbReference type="PANTHER" id="PTHR42760">
    <property type="entry name" value="SHORT-CHAIN DEHYDROGENASES/REDUCTASES FAMILY MEMBER"/>
    <property type="match status" value="1"/>
</dbReference>
<name>A0A2T3FWP9_9FIRM</name>
<dbReference type="Pfam" id="PF13561">
    <property type="entry name" value="adh_short_C2"/>
    <property type="match status" value="1"/>
</dbReference>
<organism evidence="3 4">
    <name type="scientific">Faecalibacillus intestinalis</name>
    <dbReference type="NCBI Taxonomy" id="1982626"/>
    <lineage>
        <taxon>Bacteria</taxon>
        <taxon>Bacillati</taxon>
        <taxon>Bacillota</taxon>
        <taxon>Erysipelotrichia</taxon>
        <taxon>Erysipelotrichales</taxon>
        <taxon>Coprobacillaceae</taxon>
        <taxon>Faecalibacillus</taxon>
    </lineage>
</organism>
<dbReference type="CDD" id="cd05233">
    <property type="entry name" value="SDR_c"/>
    <property type="match status" value="1"/>
</dbReference>